<reference evidence="1 2" key="1">
    <citation type="submission" date="2020-12" db="EMBL/GenBank/DDBJ databases">
        <title>A novel species.</title>
        <authorList>
            <person name="Li K."/>
        </authorList>
    </citation>
    <scope>NUCLEOTIDE SEQUENCE [LARGE SCALE GENOMIC DNA]</scope>
    <source>
        <strain evidence="1 2">ZYC-3</strain>
    </source>
</reference>
<dbReference type="RefSeq" id="WP_200397137.1">
    <property type="nucleotide sequence ID" value="NZ_CP066831.1"/>
</dbReference>
<sequence length="125" mass="13651">MADPVELGARAAAKRLITPHAPALSTDVEVALHTRDTTTRPDQYVDPISLGALIVSIASLTWTVYTDLRKNNPTPPPDAVTRRVRVQLDRLDTPQPGVSPAERERCIDITIEETLNNAQNGDEST</sequence>
<dbReference type="KEGG" id="slf:JEQ17_23985"/>
<organism evidence="1 2">
    <name type="scientific">Streptomyces liliifuscus</name>
    <dbReference type="NCBI Taxonomy" id="2797636"/>
    <lineage>
        <taxon>Bacteria</taxon>
        <taxon>Bacillati</taxon>
        <taxon>Actinomycetota</taxon>
        <taxon>Actinomycetes</taxon>
        <taxon>Kitasatosporales</taxon>
        <taxon>Streptomycetaceae</taxon>
        <taxon>Streptomyces</taxon>
    </lineage>
</organism>
<dbReference type="AlphaFoldDB" id="A0A7T7KY79"/>
<dbReference type="Proteomes" id="UP000595636">
    <property type="component" value="Chromosome"/>
</dbReference>
<dbReference type="EMBL" id="CP066831">
    <property type="protein sequence ID" value="QQM42199.1"/>
    <property type="molecule type" value="Genomic_DNA"/>
</dbReference>
<gene>
    <name evidence="1" type="ORF">JEQ17_23985</name>
</gene>
<accession>A0A7T7KY79</accession>
<evidence type="ECO:0000313" key="2">
    <source>
        <dbReference type="Proteomes" id="UP000595636"/>
    </source>
</evidence>
<evidence type="ECO:0000313" key="1">
    <source>
        <dbReference type="EMBL" id="QQM42199.1"/>
    </source>
</evidence>
<name>A0A7T7KY79_9ACTN</name>
<keyword evidence="2" id="KW-1185">Reference proteome</keyword>
<proteinExistence type="predicted"/>
<protein>
    <submittedName>
        <fullName evidence="1">Uncharacterized protein</fullName>
    </submittedName>
</protein>